<organism evidence="2">
    <name type="scientific">marine sediment metagenome</name>
    <dbReference type="NCBI Taxonomy" id="412755"/>
    <lineage>
        <taxon>unclassified sequences</taxon>
        <taxon>metagenomes</taxon>
        <taxon>ecological metagenomes</taxon>
    </lineage>
</organism>
<reference evidence="2" key="1">
    <citation type="journal article" date="2014" name="Front. Microbiol.">
        <title>High frequency of phylogenetically diverse reductive dehalogenase-homologous genes in deep subseafloor sedimentary metagenomes.</title>
        <authorList>
            <person name="Kawai M."/>
            <person name="Futagami T."/>
            <person name="Toyoda A."/>
            <person name="Takaki Y."/>
            <person name="Nishi S."/>
            <person name="Hori S."/>
            <person name="Arai W."/>
            <person name="Tsubouchi T."/>
            <person name="Morono Y."/>
            <person name="Uchiyama I."/>
            <person name="Ito T."/>
            <person name="Fujiyama A."/>
            <person name="Inagaki F."/>
            <person name="Takami H."/>
        </authorList>
    </citation>
    <scope>NUCLEOTIDE SEQUENCE</scope>
    <source>
        <strain evidence="2">Expedition CK06-06</strain>
    </source>
</reference>
<evidence type="ECO:0000313" key="2">
    <source>
        <dbReference type="EMBL" id="GAH26026.1"/>
    </source>
</evidence>
<sequence length="62" mass="6830">PLYVVDITNLESPVHVYPGDPFQFLSDLAKLFLIITGSLLGSAVLVIVIVIPIILTRKKKQI</sequence>
<protein>
    <submittedName>
        <fullName evidence="2">Uncharacterized protein</fullName>
    </submittedName>
</protein>
<gene>
    <name evidence="2" type="ORF">S01H4_65485</name>
</gene>
<keyword evidence="1" id="KW-0812">Transmembrane</keyword>
<keyword evidence="1" id="KW-0472">Membrane</keyword>
<accession>X1DYF0</accession>
<keyword evidence="1" id="KW-1133">Transmembrane helix</keyword>
<proteinExistence type="predicted"/>
<dbReference type="EMBL" id="BART01040095">
    <property type="protein sequence ID" value="GAH26026.1"/>
    <property type="molecule type" value="Genomic_DNA"/>
</dbReference>
<feature type="non-terminal residue" evidence="2">
    <location>
        <position position="1"/>
    </location>
</feature>
<dbReference type="AlphaFoldDB" id="X1DYF0"/>
<evidence type="ECO:0000256" key="1">
    <source>
        <dbReference type="SAM" id="Phobius"/>
    </source>
</evidence>
<name>X1DYF0_9ZZZZ</name>
<comment type="caution">
    <text evidence="2">The sequence shown here is derived from an EMBL/GenBank/DDBJ whole genome shotgun (WGS) entry which is preliminary data.</text>
</comment>
<feature type="transmembrane region" description="Helical" evidence="1">
    <location>
        <begin position="31"/>
        <end position="55"/>
    </location>
</feature>